<gene>
    <name evidence="1" type="ORF">SAMN05444280_13342</name>
</gene>
<dbReference type="AlphaFoldDB" id="A0A1M6MJN7"/>
<organism evidence="1 2">
    <name type="scientific">Tangfeifania diversioriginum</name>
    <dbReference type="NCBI Taxonomy" id="1168035"/>
    <lineage>
        <taxon>Bacteria</taxon>
        <taxon>Pseudomonadati</taxon>
        <taxon>Bacteroidota</taxon>
        <taxon>Bacteroidia</taxon>
        <taxon>Marinilabiliales</taxon>
        <taxon>Prolixibacteraceae</taxon>
        <taxon>Tangfeifania</taxon>
    </lineage>
</organism>
<evidence type="ECO:0000313" key="2">
    <source>
        <dbReference type="Proteomes" id="UP000184050"/>
    </source>
</evidence>
<sequence>MWEAHLHLKKPAKQHHTPSLFGSEHKKFQLPAFQHEKLEDAYDEIELLGFPLSVNNFDMLQTSFRGQIMARDLANNIGRKVKMTGNLVTIKYVRTIKREIMHFGTFLDYTGEFFDTVHFPDSLKKYPFRGNGVYLI</sequence>
<accession>A0A1M6MJN7</accession>
<dbReference type="RefSeq" id="WP_139279628.1">
    <property type="nucleotide sequence ID" value="NZ_FQZE01000033.1"/>
</dbReference>
<dbReference type="OrthoDB" id="9803237at2"/>
<evidence type="ECO:0000313" key="1">
    <source>
        <dbReference type="EMBL" id="SHJ83709.1"/>
    </source>
</evidence>
<dbReference type="Proteomes" id="UP000184050">
    <property type="component" value="Unassembled WGS sequence"/>
</dbReference>
<proteinExistence type="predicted"/>
<dbReference type="EMBL" id="FQZE01000033">
    <property type="protein sequence ID" value="SHJ83709.1"/>
    <property type="molecule type" value="Genomic_DNA"/>
</dbReference>
<name>A0A1M6MJN7_9BACT</name>
<protein>
    <recommendedName>
        <fullName evidence="3">DNA polymerase-3 subunit alpha</fullName>
    </recommendedName>
</protein>
<reference evidence="1 2" key="1">
    <citation type="submission" date="2016-11" db="EMBL/GenBank/DDBJ databases">
        <authorList>
            <person name="Jaros S."/>
            <person name="Januszkiewicz K."/>
            <person name="Wedrychowicz H."/>
        </authorList>
    </citation>
    <scope>NUCLEOTIDE SEQUENCE [LARGE SCALE GENOMIC DNA]</scope>
    <source>
        <strain evidence="1 2">DSM 27063</strain>
    </source>
</reference>
<dbReference type="STRING" id="1168035.SAMN05444280_13342"/>
<evidence type="ECO:0008006" key="3">
    <source>
        <dbReference type="Google" id="ProtNLM"/>
    </source>
</evidence>
<keyword evidence="2" id="KW-1185">Reference proteome</keyword>